<dbReference type="Pfam" id="PF00023">
    <property type="entry name" value="Ank"/>
    <property type="match status" value="1"/>
</dbReference>
<dbReference type="Pfam" id="PF12796">
    <property type="entry name" value="Ank_2"/>
    <property type="match status" value="2"/>
</dbReference>
<name>A0A9W9RCX0_9EURO</name>
<sequence length="322" mass="35062">MKGLDSEITSVVELLITKCDVNLKGFNGLTPLHFAAISGHRTLVEFLEGADVKAKNDNIGWTSLHCAAGSGDLELVRLLIRRGAAVDVADNQVGWTPLHIGAMSGHKDIVDVLLNGYNEPTEDNYGWTPRQFAELNGHAEVVELLDVKDSKGTDTVSANEDLMPLDVGERERRSLLRGDPSIGRGQIGIYGQIHPTSLHCKAINDGRGIVEILSDTRRDFYFTDEDKNGILQQFSNEKEDGADKHAKSLVGETPLHLAVKCGHKTLARLLLQKRAATEAKDENGMIPLHWAGATGDDAVAQLLLLKDADKVALDRNGMTPLH</sequence>
<dbReference type="PROSITE" id="PS50088">
    <property type="entry name" value="ANK_REPEAT"/>
    <property type="match status" value="5"/>
</dbReference>
<evidence type="ECO:0000256" key="1">
    <source>
        <dbReference type="ARBA" id="ARBA00022737"/>
    </source>
</evidence>
<keyword evidence="2 3" id="KW-0040">ANK repeat</keyword>
<dbReference type="PANTHER" id="PTHR24180">
    <property type="entry name" value="CYCLIN-DEPENDENT KINASE INHIBITOR 2C-RELATED"/>
    <property type="match status" value="1"/>
</dbReference>
<dbReference type="PANTHER" id="PTHR24180:SF45">
    <property type="entry name" value="POLY [ADP-RIBOSE] POLYMERASE TANKYRASE"/>
    <property type="match status" value="1"/>
</dbReference>
<dbReference type="SUPFAM" id="SSF48403">
    <property type="entry name" value="Ankyrin repeat"/>
    <property type="match status" value="2"/>
</dbReference>
<keyword evidence="1" id="KW-0677">Repeat</keyword>
<proteinExistence type="predicted"/>
<dbReference type="InterPro" id="IPR002110">
    <property type="entry name" value="Ankyrin_rpt"/>
</dbReference>
<dbReference type="InterPro" id="IPR036770">
    <property type="entry name" value="Ankyrin_rpt-contain_sf"/>
</dbReference>
<comment type="caution">
    <text evidence="4">The sequence shown here is derived from an EMBL/GenBank/DDBJ whole genome shotgun (WGS) entry which is preliminary data.</text>
</comment>
<feature type="repeat" description="ANK" evidence="3">
    <location>
        <begin position="93"/>
        <end position="115"/>
    </location>
</feature>
<evidence type="ECO:0000256" key="2">
    <source>
        <dbReference type="ARBA" id="ARBA00023043"/>
    </source>
</evidence>
<dbReference type="RefSeq" id="XP_056574731.1">
    <property type="nucleotide sequence ID" value="XM_056728916.1"/>
</dbReference>
<organism evidence="4 5">
    <name type="scientific">Penicillium concentricum</name>
    <dbReference type="NCBI Taxonomy" id="293559"/>
    <lineage>
        <taxon>Eukaryota</taxon>
        <taxon>Fungi</taxon>
        <taxon>Dikarya</taxon>
        <taxon>Ascomycota</taxon>
        <taxon>Pezizomycotina</taxon>
        <taxon>Eurotiomycetes</taxon>
        <taxon>Eurotiomycetidae</taxon>
        <taxon>Eurotiales</taxon>
        <taxon>Aspergillaceae</taxon>
        <taxon>Penicillium</taxon>
    </lineage>
</organism>
<dbReference type="InterPro" id="IPR051637">
    <property type="entry name" value="Ank_repeat_dom-contain_49"/>
</dbReference>
<evidence type="ECO:0000256" key="3">
    <source>
        <dbReference type="PROSITE-ProRule" id="PRU00023"/>
    </source>
</evidence>
<gene>
    <name evidence="4" type="ORF">N7517_011193</name>
</gene>
<evidence type="ECO:0000313" key="5">
    <source>
        <dbReference type="Proteomes" id="UP001147752"/>
    </source>
</evidence>
<dbReference type="OrthoDB" id="341259at2759"/>
<feature type="repeat" description="ANK" evidence="3">
    <location>
        <begin position="59"/>
        <end position="91"/>
    </location>
</feature>
<dbReference type="AlphaFoldDB" id="A0A9W9RCX0"/>
<reference evidence="4" key="2">
    <citation type="journal article" date="2023" name="IMA Fungus">
        <title>Comparative genomic study of the Penicillium genus elucidates a diverse pangenome and 15 lateral gene transfer events.</title>
        <authorList>
            <person name="Petersen C."/>
            <person name="Sorensen T."/>
            <person name="Nielsen M.R."/>
            <person name="Sondergaard T.E."/>
            <person name="Sorensen J.L."/>
            <person name="Fitzpatrick D.A."/>
            <person name="Frisvad J.C."/>
            <person name="Nielsen K.L."/>
        </authorList>
    </citation>
    <scope>NUCLEOTIDE SEQUENCE</scope>
    <source>
        <strain evidence="4">IBT 3081</strain>
    </source>
</reference>
<feature type="repeat" description="ANK" evidence="3">
    <location>
        <begin position="283"/>
        <end position="315"/>
    </location>
</feature>
<evidence type="ECO:0000313" key="4">
    <source>
        <dbReference type="EMBL" id="KAJ5356584.1"/>
    </source>
</evidence>
<dbReference type="SMART" id="SM00248">
    <property type="entry name" value="ANK"/>
    <property type="match status" value="6"/>
</dbReference>
<dbReference type="EMBL" id="JAPZBT010000006">
    <property type="protein sequence ID" value="KAJ5356584.1"/>
    <property type="molecule type" value="Genomic_DNA"/>
</dbReference>
<protein>
    <submittedName>
        <fullName evidence="4">Ankyrin</fullName>
    </submittedName>
</protein>
<dbReference type="Gene3D" id="1.25.40.20">
    <property type="entry name" value="Ankyrin repeat-containing domain"/>
    <property type="match status" value="2"/>
</dbReference>
<dbReference type="GeneID" id="81468099"/>
<reference evidence="4" key="1">
    <citation type="submission" date="2022-12" db="EMBL/GenBank/DDBJ databases">
        <authorList>
            <person name="Petersen C."/>
        </authorList>
    </citation>
    <scope>NUCLEOTIDE SEQUENCE</scope>
    <source>
        <strain evidence="4">IBT 3081</strain>
    </source>
</reference>
<dbReference type="Proteomes" id="UP001147752">
    <property type="component" value="Unassembled WGS sequence"/>
</dbReference>
<feature type="repeat" description="ANK" evidence="3">
    <location>
        <begin position="27"/>
        <end position="47"/>
    </location>
</feature>
<dbReference type="PRINTS" id="PR01415">
    <property type="entry name" value="ANKYRIN"/>
</dbReference>
<accession>A0A9W9RCX0</accession>
<dbReference type="PROSITE" id="PS50297">
    <property type="entry name" value="ANK_REP_REGION"/>
    <property type="match status" value="5"/>
</dbReference>
<feature type="repeat" description="ANK" evidence="3">
    <location>
        <begin position="250"/>
        <end position="282"/>
    </location>
</feature>
<keyword evidence="5" id="KW-1185">Reference proteome</keyword>